<dbReference type="PROSITE" id="PS51808">
    <property type="entry name" value="CHCH"/>
    <property type="match status" value="1"/>
</dbReference>
<evidence type="ECO:0000256" key="5">
    <source>
        <dbReference type="ARBA" id="ARBA00018677"/>
    </source>
</evidence>
<feature type="region of interest" description="Disordered" evidence="13">
    <location>
        <begin position="1"/>
        <end position="49"/>
    </location>
</feature>
<name>A0A814J3W7_9BILA</name>
<keyword evidence="9" id="KW-0249">Electron transport</keyword>
<keyword evidence="8" id="KW-0999">Mitochondrion inner membrane</keyword>
<proteinExistence type="inferred from homology"/>
<dbReference type="PANTHER" id="PTHR20900">
    <property type="entry name" value="NADH:UBIQUINONE OXIDOREDUCTASE B18-LIKE SUBUNIT"/>
    <property type="match status" value="1"/>
</dbReference>
<evidence type="ECO:0000256" key="11">
    <source>
        <dbReference type="ARBA" id="ARBA00023136"/>
    </source>
</evidence>
<evidence type="ECO:0000256" key="4">
    <source>
        <dbReference type="ARBA" id="ARBA00008006"/>
    </source>
</evidence>
<sequence>MGGSTSQYLSTVTESWSQPNVVPSVDDKPKHDAQYGFNNEREPRERKATEDDLYWARIPPKRRDYCADHLIEFQRCRKLNYPFMYKCEHYKHEWDHCQNE</sequence>
<evidence type="ECO:0000256" key="7">
    <source>
        <dbReference type="ARBA" id="ARBA00022660"/>
    </source>
</evidence>
<feature type="compositionally biased region" description="Basic and acidic residues" evidence="13">
    <location>
        <begin position="25"/>
        <end position="49"/>
    </location>
</feature>
<dbReference type="InterPro" id="IPR008698">
    <property type="entry name" value="NDUB7"/>
</dbReference>
<dbReference type="GO" id="GO:0005758">
    <property type="term" value="C:mitochondrial intermembrane space"/>
    <property type="evidence" value="ECO:0007669"/>
    <property type="project" value="UniProtKB-SubCell"/>
</dbReference>
<dbReference type="EMBL" id="CAJNOC010004768">
    <property type="protein sequence ID" value="CAF1032997.1"/>
    <property type="molecule type" value="Genomic_DNA"/>
</dbReference>
<dbReference type="GO" id="GO:0005743">
    <property type="term" value="C:mitochondrial inner membrane"/>
    <property type="evidence" value="ECO:0007669"/>
    <property type="project" value="UniProtKB-SubCell"/>
</dbReference>
<comment type="function">
    <text evidence="1">Accessory subunit of the mitochondrial membrane respiratory chain NADH dehydrogenase (Complex I), that is believed not to be involved in catalysis. Complex I functions in the transfer of electrons from NADH to the respiratory chain. The immediate electron acceptor for the enzyme is believed to be ubiquinone.</text>
</comment>
<keyword evidence="6" id="KW-0813">Transport</keyword>
<evidence type="ECO:0000256" key="3">
    <source>
        <dbReference type="ARBA" id="ARBA00004637"/>
    </source>
</evidence>
<evidence type="ECO:0000313" key="14">
    <source>
        <dbReference type="EMBL" id="CAF1032997.1"/>
    </source>
</evidence>
<evidence type="ECO:0000313" key="15">
    <source>
        <dbReference type="Proteomes" id="UP000663879"/>
    </source>
</evidence>
<reference evidence="14" key="1">
    <citation type="submission" date="2021-02" db="EMBL/GenBank/DDBJ databases">
        <authorList>
            <person name="Nowell W R."/>
        </authorList>
    </citation>
    <scope>NUCLEOTIDE SEQUENCE</scope>
    <source>
        <strain evidence="14">Ploen Becks lab</strain>
    </source>
</reference>
<dbReference type="PANTHER" id="PTHR20900:SF0">
    <property type="entry name" value="NADH DEHYDROGENASE [UBIQUINONE] 1 BETA SUBCOMPLEX SUBUNIT 7"/>
    <property type="match status" value="1"/>
</dbReference>
<evidence type="ECO:0000256" key="13">
    <source>
        <dbReference type="SAM" id="MobiDB-lite"/>
    </source>
</evidence>
<gene>
    <name evidence="14" type="ORF">OXX778_LOCUS17963</name>
</gene>
<keyword evidence="10" id="KW-0496">Mitochondrion</keyword>
<evidence type="ECO:0000256" key="10">
    <source>
        <dbReference type="ARBA" id="ARBA00023128"/>
    </source>
</evidence>
<evidence type="ECO:0000256" key="8">
    <source>
        <dbReference type="ARBA" id="ARBA00022792"/>
    </source>
</evidence>
<evidence type="ECO:0000256" key="6">
    <source>
        <dbReference type="ARBA" id="ARBA00022448"/>
    </source>
</evidence>
<evidence type="ECO:0000256" key="12">
    <source>
        <dbReference type="ARBA" id="ARBA00023157"/>
    </source>
</evidence>
<dbReference type="OrthoDB" id="268414at2759"/>
<dbReference type="AlphaFoldDB" id="A0A814J3W7"/>
<evidence type="ECO:0000256" key="1">
    <source>
        <dbReference type="ARBA" id="ARBA00003195"/>
    </source>
</evidence>
<evidence type="ECO:0000256" key="9">
    <source>
        <dbReference type="ARBA" id="ARBA00022982"/>
    </source>
</evidence>
<comment type="subcellular location">
    <subcellularLocation>
        <location evidence="3">Mitochondrion inner membrane</location>
        <topology evidence="3">Peripheral membrane protein</topology>
    </subcellularLocation>
    <subcellularLocation>
        <location evidence="2">Mitochondrion intermembrane space</location>
    </subcellularLocation>
</comment>
<organism evidence="14 15">
    <name type="scientific">Brachionus calyciflorus</name>
    <dbReference type="NCBI Taxonomy" id="104777"/>
    <lineage>
        <taxon>Eukaryota</taxon>
        <taxon>Metazoa</taxon>
        <taxon>Spiralia</taxon>
        <taxon>Gnathifera</taxon>
        <taxon>Rotifera</taxon>
        <taxon>Eurotatoria</taxon>
        <taxon>Monogononta</taxon>
        <taxon>Pseudotrocha</taxon>
        <taxon>Ploima</taxon>
        <taxon>Brachionidae</taxon>
        <taxon>Brachionus</taxon>
    </lineage>
</organism>
<keyword evidence="15" id="KW-1185">Reference proteome</keyword>
<accession>A0A814J3W7</accession>
<keyword evidence="7" id="KW-0679">Respiratory chain</keyword>
<keyword evidence="12" id="KW-1015">Disulfide bond</keyword>
<comment type="caution">
    <text evidence="14">The sequence shown here is derived from an EMBL/GenBank/DDBJ whole genome shotgun (WGS) entry which is preliminary data.</text>
</comment>
<keyword evidence="11" id="KW-0472">Membrane</keyword>
<comment type="similarity">
    <text evidence="4">Belongs to the complex I NDUFB7 subunit family.</text>
</comment>
<dbReference type="Proteomes" id="UP000663879">
    <property type="component" value="Unassembled WGS sequence"/>
</dbReference>
<evidence type="ECO:0000256" key="2">
    <source>
        <dbReference type="ARBA" id="ARBA00004569"/>
    </source>
</evidence>
<dbReference type="Pfam" id="PF05676">
    <property type="entry name" value="NDUF_B7"/>
    <property type="match status" value="1"/>
</dbReference>
<protein>
    <recommendedName>
        <fullName evidence="5">NADH dehydrogenase [ubiquinone] 1 beta subcomplex subunit 7</fullName>
    </recommendedName>
</protein>
<feature type="compositionally biased region" description="Polar residues" evidence="13">
    <location>
        <begin position="1"/>
        <end position="21"/>
    </location>
</feature>